<gene>
    <name evidence="1" type="ORF">IAA89_04720</name>
</gene>
<dbReference type="AlphaFoldDB" id="A0A9D9E7C6"/>
<keyword evidence="1" id="KW-0489">Methyltransferase</keyword>
<dbReference type="Pfam" id="PF13651">
    <property type="entry name" value="EcoRI_methylase"/>
    <property type="match status" value="1"/>
</dbReference>
<dbReference type="GO" id="GO:0008168">
    <property type="term" value="F:methyltransferase activity"/>
    <property type="evidence" value="ECO:0007669"/>
    <property type="project" value="UniProtKB-KW"/>
</dbReference>
<organism evidence="1 2">
    <name type="scientific">Candidatus Gallilactobacillus intestinavium</name>
    <dbReference type="NCBI Taxonomy" id="2840838"/>
    <lineage>
        <taxon>Bacteria</taxon>
        <taxon>Bacillati</taxon>
        <taxon>Bacillota</taxon>
        <taxon>Bacilli</taxon>
        <taxon>Lactobacillales</taxon>
        <taxon>Lactobacillaceae</taxon>
        <taxon>Lactobacillaceae incertae sedis</taxon>
        <taxon>Candidatus Gallilactobacillus</taxon>
    </lineage>
</organism>
<dbReference type="EMBL" id="JADIMP010000077">
    <property type="protein sequence ID" value="MBO8441715.1"/>
    <property type="molecule type" value="Genomic_DNA"/>
</dbReference>
<proteinExistence type="predicted"/>
<dbReference type="InterPro" id="IPR002052">
    <property type="entry name" value="DNA_methylase_N6_adenine_CS"/>
</dbReference>
<reference evidence="1" key="1">
    <citation type="submission" date="2020-10" db="EMBL/GenBank/DDBJ databases">
        <authorList>
            <person name="Gilroy R."/>
        </authorList>
    </citation>
    <scope>NUCLEOTIDE SEQUENCE</scope>
    <source>
        <strain evidence="1">C6-149</strain>
    </source>
</reference>
<comment type="caution">
    <text evidence="1">The sequence shown here is derived from an EMBL/GenBank/DDBJ whole genome shotgun (WGS) entry which is preliminary data.</text>
</comment>
<dbReference type="GO" id="GO:0032259">
    <property type="term" value="P:methylation"/>
    <property type="evidence" value="ECO:0007669"/>
    <property type="project" value="UniProtKB-KW"/>
</dbReference>
<evidence type="ECO:0000313" key="2">
    <source>
        <dbReference type="Proteomes" id="UP000823614"/>
    </source>
</evidence>
<keyword evidence="1" id="KW-0808">Transferase</keyword>
<dbReference type="PROSITE" id="PS00092">
    <property type="entry name" value="N6_MTASE"/>
    <property type="match status" value="1"/>
</dbReference>
<protein>
    <submittedName>
        <fullName evidence="1">Adenine methyltransferase</fullName>
    </submittedName>
</protein>
<dbReference type="GO" id="GO:0003676">
    <property type="term" value="F:nucleic acid binding"/>
    <property type="evidence" value="ECO:0007669"/>
    <property type="project" value="InterPro"/>
</dbReference>
<dbReference type="InterPro" id="IPR025247">
    <property type="entry name" value="EcoRI-like_methylase"/>
</dbReference>
<name>A0A9D9E7C6_9LACO</name>
<reference evidence="1" key="2">
    <citation type="journal article" date="2021" name="PeerJ">
        <title>Extensive microbial diversity within the chicken gut microbiome revealed by metagenomics and culture.</title>
        <authorList>
            <person name="Gilroy R."/>
            <person name="Ravi A."/>
            <person name="Getino M."/>
            <person name="Pursley I."/>
            <person name="Horton D.L."/>
            <person name="Alikhan N.F."/>
            <person name="Baker D."/>
            <person name="Gharbi K."/>
            <person name="Hall N."/>
            <person name="Watson M."/>
            <person name="Adriaenssens E.M."/>
            <person name="Foster-Nyarko E."/>
            <person name="Jarju S."/>
            <person name="Secka A."/>
            <person name="Antonio M."/>
            <person name="Oren A."/>
            <person name="Chaudhuri R.R."/>
            <person name="La Ragione R."/>
            <person name="Hildebrand F."/>
            <person name="Pallen M.J."/>
        </authorList>
    </citation>
    <scope>NUCLEOTIDE SEQUENCE</scope>
    <source>
        <strain evidence="1">C6-149</strain>
    </source>
</reference>
<evidence type="ECO:0000313" key="1">
    <source>
        <dbReference type="EMBL" id="MBO8441715.1"/>
    </source>
</evidence>
<sequence>MANSSLHNAKKVKNDEFFTRYKDISAEMGHYRKHFRGKIIYCNCDDPIQSNFWRYFHNNFASLKLKRLIATHYRQDSEPSYALIYDGNDDFNMEAGKIVTIHGDERYTAGDFRSNECINFLKEADIVITNPPFSLFKEYVTQLIEYNKKFIIIGNKNAVTYKEVFPLIKNNKIWIGNRNMNSDFWLYVPEGAKYEKLDEDGKKVKHIMGCWYTNLDLKKRHDGLWHIGDKFDQSKAHKYYEGFEKKYPEYDNYDAIEVSKVQDIPIDYADVMGVPITFIDKFNPNEFEIIWTTDRGGDGHLQKYVKPYPRHDAPVINGKGIYKRIFIRNLHPIKRSNDTGY</sequence>
<accession>A0A9D9E7C6</accession>
<dbReference type="Proteomes" id="UP000823614">
    <property type="component" value="Unassembled WGS sequence"/>
</dbReference>